<evidence type="ECO:0000256" key="16">
    <source>
        <dbReference type="ARBA" id="ARBA00051601"/>
    </source>
</evidence>
<dbReference type="EC" id="4.1.1.35" evidence="6"/>
<dbReference type="EMBL" id="KL367506">
    <property type="protein sequence ID" value="KFD68245.1"/>
    <property type="molecule type" value="Genomic_DNA"/>
</dbReference>
<dbReference type="GO" id="GO:0033320">
    <property type="term" value="P:UDP-D-xylose biosynthetic process"/>
    <property type="evidence" value="ECO:0007669"/>
    <property type="project" value="UniProtKB-UniPathway"/>
</dbReference>
<comment type="subcellular location">
    <subcellularLocation>
        <location evidence="3">Cytoplasm</location>
    </subcellularLocation>
    <subcellularLocation>
        <location evidence="2">Golgi apparatus</location>
        <location evidence="2">Golgi stack membrane</location>
        <topology evidence="2">Single-pass type II membrane protein</topology>
    </subcellularLocation>
</comment>
<dbReference type="EMBL" id="KL363196">
    <property type="protein sequence ID" value="KFD55998.1"/>
    <property type="molecule type" value="Genomic_DNA"/>
</dbReference>
<dbReference type="GO" id="GO:0048040">
    <property type="term" value="F:UDP-glucuronate decarboxylase activity"/>
    <property type="evidence" value="ECO:0007669"/>
    <property type="project" value="UniProtKB-EC"/>
</dbReference>
<keyword evidence="10" id="KW-0735">Signal-anchor</keyword>
<comment type="similarity">
    <text evidence="5">Belongs to the NAD(P)-dependent epimerase/dehydratase family. UDP-glucuronic acid decarboxylase subfamily.</text>
</comment>
<feature type="region of interest" description="Disordered" evidence="17">
    <location>
        <begin position="47"/>
        <end position="67"/>
    </location>
</feature>
<dbReference type="InterPro" id="IPR036291">
    <property type="entry name" value="NAD(P)-bd_dom_sf"/>
</dbReference>
<evidence type="ECO:0000256" key="18">
    <source>
        <dbReference type="SAM" id="Phobius"/>
    </source>
</evidence>
<organism evidence="20 22">
    <name type="scientific">Trichuris suis</name>
    <name type="common">pig whipworm</name>
    <dbReference type="NCBI Taxonomy" id="68888"/>
    <lineage>
        <taxon>Eukaryota</taxon>
        <taxon>Metazoa</taxon>
        <taxon>Ecdysozoa</taxon>
        <taxon>Nematoda</taxon>
        <taxon>Enoplea</taxon>
        <taxon>Dorylaimia</taxon>
        <taxon>Trichinellida</taxon>
        <taxon>Trichuridae</taxon>
        <taxon>Trichuris</taxon>
    </lineage>
</organism>
<dbReference type="Pfam" id="PF16363">
    <property type="entry name" value="GDP_Man_Dehyd"/>
    <property type="match status" value="1"/>
</dbReference>
<keyword evidence="14 18" id="KW-0472">Membrane</keyword>
<dbReference type="InterPro" id="IPR044516">
    <property type="entry name" value="UXS-like"/>
</dbReference>
<dbReference type="Gene3D" id="3.40.50.720">
    <property type="entry name" value="NAD(P)-binding Rossmann-like Domain"/>
    <property type="match status" value="2"/>
</dbReference>
<dbReference type="GO" id="GO:0042732">
    <property type="term" value="P:D-xylose metabolic process"/>
    <property type="evidence" value="ECO:0007669"/>
    <property type="project" value="InterPro"/>
</dbReference>
<evidence type="ECO:0000256" key="2">
    <source>
        <dbReference type="ARBA" id="ARBA00004447"/>
    </source>
</evidence>
<keyword evidence="9" id="KW-0210">Decarboxylase</keyword>
<feature type="transmembrane region" description="Helical" evidence="18">
    <location>
        <begin position="7"/>
        <end position="30"/>
    </location>
</feature>
<keyword evidence="15" id="KW-0456">Lyase</keyword>
<dbReference type="Proteomes" id="UP000030764">
    <property type="component" value="Unassembled WGS sequence"/>
</dbReference>
<evidence type="ECO:0000256" key="6">
    <source>
        <dbReference type="ARBA" id="ARBA00012290"/>
    </source>
</evidence>
<evidence type="ECO:0000256" key="15">
    <source>
        <dbReference type="ARBA" id="ARBA00023239"/>
    </source>
</evidence>
<dbReference type="GO" id="GO:0032580">
    <property type="term" value="C:Golgi cisterna membrane"/>
    <property type="evidence" value="ECO:0007669"/>
    <property type="project" value="UniProtKB-SubCell"/>
</dbReference>
<evidence type="ECO:0000256" key="10">
    <source>
        <dbReference type="ARBA" id="ARBA00022968"/>
    </source>
</evidence>
<keyword evidence="11 18" id="KW-1133">Transmembrane helix</keyword>
<evidence type="ECO:0000256" key="13">
    <source>
        <dbReference type="ARBA" id="ARBA00023034"/>
    </source>
</evidence>
<gene>
    <name evidence="20" type="ORF">M513_03122</name>
    <name evidence="21" type="ORF">M514_03122</name>
</gene>
<evidence type="ECO:0000256" key="14">
    <source>
        <dbReference type="ARBA" id="ARBA00023136"/>
    </source>
</evidence>
<evidence type="ECO:0000256" key="9">
    <source>
        <dbReference type="ARBA" id="ARBA00022793"/>
    </source>
</evidence>
<protein>
    <recommendedName>
        <fullName evidence="6">UDP-glucuronate decarboxylase</fullName>
        <ecNumber evidence="6">4.1.1.35</ecNumber>
    </recommendedName>
</protein>
<dbReference type="PANTHER" id="PTHR43078:SF6">
    <property type="entry name" value="UDP-GLUCURONIC ACID DECARBOXYLASE 1"/>
    <property type="match status" value="1"/>
</dbReference>
<keyword evidence="13" id="KW-0333">Golgi apparatus</keyword>
<evidence type="ECO:0000256" key="1">
    <source>
        <dbReference type="ARBA" id="ARBA00001911"/>
    </source>
</evidence>
<evidence type="ECO:0000256" key="11">
    <source>
        <dbReference type="ARBA" id="ARBA00022989"/>
    </source>
</evidence>
<comment type="pathway">
    <text evidence="4">Nucleotide-sugar biosynthesis; UDP-alpha-D-xylose biosynthesis; UDP-alpha-D-xylose from UDP-alpha-D-glucuronate: step 1/1.</text>
</comment>
<comment type="cofactor">
    <cofactor evidence="1">
        <name>NAD(+)</name>
        <dbReference type="ChEBI" id="CHEBI:57540"/>
    </cofactor>
</comment>
<keyword evidence="8 18" id="KW-0812">Transmembrane</keyword>
<evidence type="ECO:0000259" key="19">
    <source>
        <dbReference type="Pfam" id="PF16363"/>
    </source>
</evidence>
<sequence>MRLDAQFRLFIVCFVGSFLLIFFAYVGGVLSQLNDDSHPPVLFANINKSNEGPHSTDPHSSDIIEPPKPNPLLSQEPFINVINDLEVIKKTLKSQDIQLERFRAILADKRWASLLTVPLTSITLFSFMKQKNQERFQFSRYPRMKYRPPDERKRILVTGGSGFVGSHLIDYLMKDGHEVICLDNYFTGKKQNVEQWLGHPNFELLRHDIVNPIYLEVDRIYHLASPASPPHYMYNPVKTIKTNTMGTINVLGLARRTKARVLLASTSEVYGDPTEHPQSESYWGNVNPVGPRSCYDEGKRVAEALMVAYHKQEQVDIRIARIFNTFGPRMSMNDGRVVSNFISQALQNRSITVYGTGNHTRSFQYISDLVDGLVALMESNVTEPVNLGNPDERTILEFALVVQNVTGCNCDIVFQESPVDDPRQRRPDISRAWKLLNWKPKVSLNDGLKMTIQYFNEIFSKKAA</sequence>
<evidence type="ECO:0000313" key="20">
    <source>
        <dbReference type="EMBL" id="KFD55998.1"/>
    </source>
</evidence>
<dbReference type="Proteomes" id="UP000030758">
    <property type="component" value="Unassembled WGS sequence"/>
</dbReference>
<evidence type="ECO:0000256" key="17">
    <source>
        <dbReference type="SAM" id="MobiDB-lite"/>
    </source>
</evidence>
<dbReference type="SUPFAM" id="SSF51735">
    <property type="entry name" value="NAD(P)-binding Rossmann-fold domains"/>
    <property type="match status" value="1"/>
</dbReference>
<feature type="domain" description="NAD(P)-binding" evidence="19">
    <location>
        <begin position="156"/>
        <end position="451"/>
    </location>
</feature>
<keyword evidence="22" id="KW-1185">Reference proteome</keyword>
<keyword evidence="12" id="KW-0520">NAD</keyword>
<evidence type="ECO:0000256" key="12">
    <source>
        <dbReference type="ARBA" id="ARBA00023027"/>
    </source>
</evidence>
<name>A0A085MFK2_9BILA</name>
<evidence type="ECO:0000256" key="5">
    <source>
        <dbReference type="ARBA" id="ARBA00007505"/>
    </source>
</evidence>
<dbReference type="CDD" id="cd05230">
    <property type="entry name" value="UGD_SDR_e"/>
    <property type="match status" value="1"/>
</dbReference>
<evidence type="ECO:0000313" key="22">
    <source>
        <dbReference type="Proteomes" id="UP000030764"/>
    </source>
</evidence>
<keyword evidence="7" id="KW-0963">Cytoplasm</keyword>
<proteinExistence type="inferred from homology"/>
<evidence type="ECO:0000313" key="21">
    <source>
        <dbReference type="EMBL" id="KFD68245.1"/>
    </source>
</evidence>
<dbReference type="AlphaFoldDB" id="A0A085MFK2"/>
<dbReference type="FunFam" id="3.40.50.720:FF:000150">
    <property type="entry name" value="UDP-glucuronic acid decarboxylase 6"/>
    <property type="match status" value="1"/>
</dbReference>
<reference evidence="20 22" key="1">
    <citation type="journal article" date="2014" name="Nat. Genet.">
        <title>Genome and transcriptome of the porcine whipworm Trichuris suis.</title>
        <authorList>
            <person name="Jex A.R."/>
            <person name="Nejsum P."/>
            <person name="Schwarz E.M."/>
            <person name="Hu L."/>
            <person name="Young N.D."/>
            <person name="Hall R.S."/>
            <person name="Korhonen P.K."/>
            <person name="Liao S."/>
            <person name="Thamsborg S."/>
            <person name="Xia J."/>
            <person name="Xu P."/>
            <person name="Wang S."/>
            <person name="Scheerlinck J.P."/>
            <person name="Hofmann A."/>
            <person name="Sternberg P.W."/>
            <person name="Wang J."/>
            <person name="Gasser R.B."/>
        </authorList>
    </citation>
    <scope>NUCLEOTIDE SEQUENCE [LARGE SCALE GENOMIC DNA]</scope>
    <source>
        <strain evidence="21">DCEP-RM93F</strain>
        <strain evidence="20">DCEP-RM93M</strain>
    </source>
</reference>
<evidence type="ECO:0000256" key="4">
    <source>
        <dbReference type="ARBA" id="ARBA00005100"/>
    </source>
</evidence>
<accession>A0A085MFK2</accession>
<evidence type="ECO:0000256" key="7">
    <source>
        <dbReference type="ARBA" id="ARBA00022490"/>
    </source>
</evidence>
<dbReference type="PANTHER" id="PTHR43078">
    <property type="entry name" value="UDP-GLUCURONIC ACID DECARBOXYLASE-RELATED"/>
    <property type="match status" value="1"/>
</dbReference>
<dbReference type="GO" id="GO:0070403">
    <property type="term" value="F:NAD+ binding"/>
    <property type="evidence" value="ECO:0007669"/>
    <property type="project" value="InterPro"/>
</dbReference>
<evidence type="ECO:0000256" key="3">
    <source>
        <dbReference type="ARBA" id="ARBA00004496"/>
    </source>
</evidence>
<dbReference type="OrthoDB" id="331544at2759"/>
<dbReference type="UniPathway" id="UPA00796">
    <property type="reaction ID" value="UER00771"/>
</dbReference>
<evidence type="ECO:0000256" key="8">
    <source>
        <dbReference type="ARBA" id="ARBA00022692"/>
    </source>
</evidence>
<dbReference type="InterPro" id="IPR016040">
    <property type="entry name" value="NAD(P)-bd_dom"/>
</dbReference>
<comment type="catalytic activity">
    <reaction evidence="16">
        <text>UDP-alpha-D-glucuronate + H(+) = UDP-alpha-D-xylose + CO2</text>
        <dbReference type="Rhea" id="RHEA:23916"/>
        <dbReference type="ChEBI" id="CHEBI:15378"/>
        <dbReference type="ChEBI" id="CHEBI:16526"/>
        <dbReference type="ChEBI" id="CHEBI:57632"/>
        <dbReference type="ChEBI" id="CHEBI:58052"/>
        <dbReference type="EC" id="4.1.1.35"/>
    </reaction>
</comment>